<keyword evidence="4 8" id="KW-0812">Transmembrane</keyword>
<feature type="transmembrane region" description="Helical" evidence="8">
    <location>
        <begin position="115"/>
        <end position="136"/>
    </location>
</feature>
<dbReference type="Proteomes" id="UP000594468">
    <property type="component" value="Chromosome"/>
</dbReference>
<keyword evidence="6 8" id="KW-1133">Transmembrane helix</keyword>
<dbReference type="Pfam" id="PF01545">
    <property type="entry name" value="Cation_efflux"/>
    <property type="match status" value="1"/>
</dbReference>
<dbReference type="KEGG" id="pmet:G4Y79_10065"/>
<evidence type="ECO:0000256" key="2">
    <source>
        <dbReference type="ARBA" id="ARBA00008873"/>
    </source>
</evidence>
<keyword evidence="12" id="KW-1185">Reference proteome</keyword>
<evidence type="ECO:0000256" key="4">
    <source>
        <dbReference type="ARBA" id="ARBA00022692"/>
    </source>
</evidence>
<dbReference type="PANTHER" id="PTHR45820:SF4">
    <property type="entry name" value="ZINC TRANSPORTER 63C, ISOFORM F"/>
    <property type="match status" value="1"/>
</dbReference>
<keyword evidence="3" id="KW-0813">Transport</keyword>
<evidence type="ECO:0000259" key="10">
    <source>
        <dbReference type="Pfam" id="PF16916"/>
    </source>
</evidence>
<dbReference type="GO" id="GO:0005385">
    <property type="term" value="F:zinc ion transmembrane transporter activity"/>
    <property type="evidence" value="ECO:0007669"/>
    <property type="project" value="TreeGrafter"/>
</dbReference>
<evidence type="ECO:0000313" key="12">
    <source>
        <dbReference type="Proteomes" id="UP000594468"/>
    </source>
</evidence>
<accession>A0A7S8ECY6</accession>
<proteinExistence type="inferred from homology"/>
<dbReference type="RefSeq" id="WP_195172760.1">
    <property type="nucleotide sequence ID" value="NZ_CP062983.1"/>
</dbReference>
<feature type="domain" description="Cation efflux protein transmembrane" evidence="9">
    <location>
        <begin position="17"/>
        <end position="204"/>
    </location>
</feature>
<evidence type="ECO:0000313" key="11">
    <source>
        <dbReference type="EMBL" id="QPC84697.1"/>
    </source>
</evidence>
<organism evidence="11 12">
    <name type="scientific">Phototrophicus methaneseepsis</name>
    <dbReference type="NCBI Taxonomy" id="2710758"/>
    <lineage>
        <taxon>Bacteria</taxon>
        <taxon>Bacillati</taxon>
        <taxon>Chloroflexota</taxon>
        <taxon>Candidatus Thermofontia</taxon>
        <taxon>Phototrophicales</taxon>
        <taxon>Phototrophicaceae</taxon>
        <taxon>Phototrophicus</taxon>
    </lineage>
</organism>
<dbReference type="NCBIfam" id="TIGR01297">
    <property type="entry name" value="CDF"/>
    <property type="match status" value="1"/>
</dbReference>
<dbReference type="GO" id="GO:0016020">
    <property type="term" value="C:membrane"/>
    <property type="evidence" value="ECO:0007669"/>
    <property type="project" value="UniProtKB-SubCell"/>
</dbReference>
<evidence type="ECO:0000259" key="9">
    <source>
        <dbReference type="Pfam" id="PF01545"/>
    </source>
</evidence>
<comment type="subcellular location">
    <subcellularLocation>
        <location evidence="1">Membrane</location>
        <topology evidence="1">Multi-pass membrane protein</topology>
    </subcellularLocation>
</comment>
<dbReference type="GO" id="GO:0006882">
    <property type="term" value="P:intracellular zinc ion homeostasis"/>
    <property type="evidence" value="ECO:0007669"/>
    <property type="project" value="TreeGrafter"/>
</dbReference>
<reference evidence="11 12" key="1">
    <citation type="submission" date="2020-02" db="EMBL/GenBank/DDBJ databases">
        <authorList>
            <person name="Zheng R.K."/>
            <person name="Sun C.M."/>
        </authorList>
    </citation>
    <scope>NUCLEOTIDE SEQUENCE [LARGE SCALE GENOMIC DNA]</scope>
    <source>
        <strain evidence="12">rifampicinis</strain>
    </source>
</reference>
<dbReference type="InterPro" id="IPR027469">
    <property type="entry name" value="Cation_efflux_TMD_sf"/>
</dbReference>
<evidence type="ECO:0000256" key="3">
    <source>
        <dbReference type="ARBA" id="ARBA00022448"/>
    </source>
</evidence>
<feature type="transmembrane region" description="Helical" evidence="8">
    <location>
        <begin position="157"/>
        <end position="175"/>
    </location>
</feature>
<evidence type="ECO:0000256" key="8">
    <source>
        <dbReference type="SAM" id="Phobius"/>
    </source>
</evidence>
<evidence type="ECO:0000256" key="7">
    <source>
        <dbReference type="ARBA" id="ARBA00023136"/>
    </source>
</evidence>
<name>A0A7S8ECY6_9CHLR</name>
<dbReference type="PANTHER" id="PTHR45820">
    <property type="entry name" value="FI23527P1"/>
    <property type="match status" value="1"/>
</dbReference>
<dbReference type="InterPro" id="IPR036837">
    <property type="entry name" value="Cation_efflux_CTD_sf"/>
</dbReference>
<dbReference type="InterPro" id="IPR058533">
    <property type="entry name" value="Cation_efflux_TM"/>
</dbReference>
<dbReference type="InterPro" id="IPR002524">
    <property type="entry name" value="Cation_efflux"/>
</dbReference>
<comment type="similarity">
    <text evidence="2">Belongs to the cation diffusion facilitator (CDF) transporter (TC 2.A.4) family. SLC30A subfamily.</text>
</comment>
<evidence type="ECO:0000256" key="6">
    <source>
        <dbReference type="ARBA" id="ARBA00022989"/>
    </source>
</evidence>
<feature type="domain" description="Cation efflux protein cytoplasmic" evidence="10">
    <location>
        <begin position="210"/>
        <end position="285"/>
    </location>
</feature>
<dbReference type="AlphaFoldDB" id="A0A7S8ECY6"/>
<gene>
    <name evidence="11" type="ORF">G4Y79_10065</name>
</gene>
<evidence type="ECO:0000256" key="5">
    <source>
        <dbReference type="ARBA" id="ARBA00022833"/>
    </source>
</evidence>
<feature type="transmembrane region" description="Helical" evidence="8">
    <location>
        <begin position="181"/>
        <end position="199"/>
    </location>
</feature>
<evidence type="ECO:0000256" key="1">
    <source>
        <dbReference type="ARBA" id="ARBA00004141"/>
    </source>
</evidence>
<feature type="transmembrane region" description="Helical" evidence="8">
    <location>
        <begin position="82"/>
        <end position="103"/>
    </location>
</feature>
<keyword evidence="5" id="KW-0862">Zinc</keyword>
<sequence length="294" mass="32448">MAHTHSHEHTHGSRGDLKLAFFLNLGFTILEIFGGLFINSIAILSDALHDLGDSLSLGLAWYLQGISEKQSDHRYSYGYRRFSLLGAFINTVVLIGGSLFIVREAIQRLLEPETFNSPGMVVFAVIGVAVNGLAAYRLRSNTSSNAQVVGLHLLEDVLGWVAVLVVGLVSLVVDLPILDPILSLLITVFILVNAVRRLIDSGKLFLQGVPEDIDIDKIQSQLQHIEGVISLHHTHIWSLDGEHNVFTAHLVVSDDTSAEEIKHIRHESLQLLDGLNLEHVTIAIEYESEECGMR</sequence>
<dbReference type="EMBL" id="CP062983">
    <property type="protein sequence ID" value="QPC84697.1"/>
    <property type="molecule type" value="Genomic_DNA"/>
</dbReference>
<dbReference type="Pfam" id="PF16916">
    <property type="entry name" value="ZT_dimer"/>
    <property type="match status" value="1"/>
</dbReference>
<protein>
    <submittedName>
        <fullName evidence="11">Cation transporter</fullName>
    </submittedName>
</protein>
<feature type="transmembrane region" description="Helical" evidence="8">
    <location>
        <begin position="20"/>
        <end position="44"/>
    </location>
</feature>
<dbReference type="InterPro" id="IPR027470">
    <property type="entry name" value="Cation_efflux_CTD"/>
</dbReference>
<dbReference type="SUPFAM" id="SSF160240">
    <property type="entry name" value="Cation efflux protein cytoplasmic domain-like"/>
    <property type="match status" value="1"/>
</dbReference>
<keyword evidence="7 8" id="KW-0472">Membrane</keyword>
<dbReference type="SUPFAM" id="SSF161111">
    <property type="entry name" value="Cation efflux protein transmembrane domain-like"/>
    <property type="match status" value="1"/>
</dbReference>
<dbReference type="Gene3D" id="1.20.1510.10">
    <property type="entry name" value="Cation efflux protein transmembrane domain"/>
    <property type="match status" value="1"/>
</dbReference>